<comment type="caution">
    <text evidence="2">The sequence shown here is derived from an EMBL/GenBank/DDBJ whole genome shotgun (WGS) entry which is preliminary data.</text>
</comment>
<dbReference type="GO" id="GO:0006357">
    <property type="term" value="P:regulation of transcription by RNA polymerase II"/>
    <property type="evidence" value="ECO:0007669"/>
    <property type="project" value="TreeGrafter"/>
</dbReference>
<feature type="compositionally biased region" description="Basic and acidic residues" evidence="1">
    <location>
        <begin position="123"/>
        <end position="133"/>
    </location>
</feature>
<sequence>MPASRQFSRINTLELKSQIENKIGRPKAEMYFSLLTKYLSLKISKPEFNRLCLGTIGKENLDLHNQLIKAILRNASLSTTPPPKVSKDTGSLSIKVANGYQRSSLQSLCRDFPQSPRKGRTPSLRDRKFRDRLSPLGPQGKSGNITFEDSTPKIQEQQSATELFSLGSRPPCSVEDGEEVEQAAGSPGIHSRSPLIAPLGILRNAKKREKLLLKESAPAVYFDTCHNKGELPDTSSLMKRLEQKLEMEGLKISLDCANLLNNSLDVYLKRLIKPSLELAGSRSGNKLINQGHSRAVPGLNGMYPVKYVEKPTRPGSASMLDFRVAMEMNPPILGEDWPMKLEKFCLHASEDRTEI</sequence>
<dbReference type="PANTHER" id="PTHR21277:SF29">
    <property type="entry name" value="TRANSCRIPTIONAL REGULATOR OF RNA POLII, SAGA, SUBUNIT"/>
    <property type="match status" value="1"/>
</dbReference>
<proteinExistence type="predicted"/>
<dbReference type="GO" id="GO:0003713">
    <property type="term" value="F:transcription coactivator activity"/>
    <property type="evidence" value="ECO:0007669"/>
    <property type="project" value="TreeGrafter"/>
</dbReference>
<name>A0A2P5D0A8_PARAD</name>
<dbReference type="STRING" id="3476.A0A2P5D0A8"/>
<reference evidence="3" key="1">
    <citation type="submission" date="2016-06" db="EMBL/GenBank/DDBJ databases">
        <title>Parallel loss of symbiosis genes in relatives of nitrogen-fixing non-legume Parasponia.</title>
        <authorList>
            <person name="Van Velzen R."/>
            <person name="Holmer R."/>
            <person name="Bu F."/>
            <person name="Rutten L."/>
            <person name="Van Zeijl A."/>
            <person name="Liu W."/>
            <person name="Santuari L."/>
            <person name="Cao Q."/>
            <person name="Sharma T."/>
            <person name="Shen D."/>
            <person name="Roswanjaya Y."/>
            <person name="Wardhani T."/>
            <person name="Kalhor M.S."/>
            <person name="Jansen J."/>
            <person name="Van den Hoogen J."/>
            <person name="Gungor B."/>
            <person name="Hartog M."/>
            <person name="Hontelez J."/>
            <person name="Verver J."/>
            <person name="Yang W.-C."/>
            <person name="Schijlen E."/>
            <person name="Repin R."/>
            <person name="Schilthuizen M."/>
            <person name="Schranz E."/>
            <person name="Heidstra R."/>
            <person name="Miyata K."/>
            <person name="Fedorova E."/>
            <person name="Kohlen W."/>
            <person name="Bisseling T."/>
            <person name="Smit S."/>
            <person name="Geurts R."/>
        </authorList>
    </citation>
    <scope>NUCLEOTIDE SEQUENCE [LARGE SCALE GENOMIC DNA]</scope>
    <source>
        <strain evidence="3">cv. WU1-14</strain>
    </source>
</reference>
<dbReference type="InterPro" id="IPR024738">
    <property type="entry name" value="Hfi1/Tada1"/>
</dbReference>
<feature type="region of interest" description="Disordered" evidence="1">
    <location>
        <begin position="107"/>
        <end position="149"/>
    </location>
</feature>
<gene>
    <name evidence="2" type="ORF">PanWU01x14_107690</name>
</gene>
<dbReference type="OrthoDB" id="10264870at2759"/>
<evidence type="ECO:0000313" key="3">
    <source>
        <dbReference type="Proteomes" id="UP000237105"/>
    </source>
</evidence>
<dbReference type="PANTHER" id="PTHR21277">
    <property type="entry name" value="TRANSCRIPTIONAL ADAPTER 1"/>
    <property type="match status" value="1"/>
</dbReference>
<dbReference type="EMBL" id="JXTB01000077">
    <property type="protein sequence ID" value="PON66732.1"/>
    <property type="molecule type" value="Genomic_DNA"/>
</dbReference>
<dbReference type="AlphaFoldDB" id="A0A2P5D0A8"/>
<dbReference type="Proteomes" id="UP000237105">
    <property type="component" value="Unassembled WGS sequence"/>
</dbReference>
<accession>A0A2P5D0A8</accession>
<protein>
    <submittedName>
        <fullName evidence="2">Transcriptional coactivator</fullName>
    </submittedName>
</protein>
<dbReference type="GO" id="GO:0000124">
    <property type="term" value="C:SAGA complex"/>
    <property type="evidence" value="ECO:0007669"/>
    <property type="project" value="TreeGrafter"/>
</dbReference>
<dbReference type="Pfam" id="PF12767">
    <property type="entry name" value="SAGA-Tad1"/>
    <property type="match status" value="1"/>
</dbReference>
<evidence type="ECO:0000313" key="2">
    <source>
        <dbReference type="EMBL" id="PON66732.1"/>
    </source>
</evidence>
<keyword evidence="3" id="KW-1185">Reference proteome</keyword>
<organism evidence="2 3">
    <name type="scientific">Parasponia andersonii</name>
    <name type="common">Sponia andersonii</name>
    <dbReference type="NCBI Taxonomy" id="3476"/>
    <lineage>
        <taxon>Eukaryota</taxon>
        <taxon>Viridiplantae</taxon>
        <taxon>Streptophyta</taxon>
        <taxon>Embryophyta</taxon>
        <taxon>Tracheophyta</taxon>
        <taxon>Spermatophyta</taxon>
        <taxon>Magnoliopsida</taxon>
        <taxon>eudicotyledons</taxon>
        <taxon>Gunneridae</taxon>
        <taxon>Pentapetalae</taxon>
        <taxon>rosids</taxon>
        <taxon>fabids</taxon>
        <taxon>Rosales</taxon>
        <taxon>Cannabaceae</taxon>
        <taxon>Parasponia</taxon>
    </lineage>
</organism>
<evidence type="ECO:0000256" key="1">
    <source>
        <dbReference type="SAM" id="MobiDB-lite"/>
    </source>
</evidence>